<name>A0A1J5QHI5_9ZZZZ</name>
<sequence length="188" mass="20807">MRLGRLGSQPRRDQHGDGRTREDEHGDARAVEQRVACGTQVQREGHERDAQQCEGRHEPGRREGEDRHRGERDDAQECADGGTGAIGPGAREDALAGGRREREAGGERREHEPGAELGEAGAGQDDRDEDQRAEEHQVPAQRSDQSGMPRPDAAEMPRRSKVVAAASSRSPDRSRPWLGWKDRDRGSR</sequence>
<evidence type="ECO:0000256" key="1">
    <source>
        <dbReference type="SAM" id="MobiDB-lite"/>
    </source>
</evidence>
<feature type="compositionally biased region" description="Basic and acidic residues" evidence="1">
    <location>
        <begin position="170"/>
        <end position="188"/>
    </location>
</feature>
<gene>
    <name evidence="2" type="ORF">GALL_353030</name>
</gene>
<feature type="compositionally biased region" description="Basic and acidic residues" evidence="1">
    <location>
        <begin position="43"/>
        <end position="75"/>
    </location>
</feature>
<protein>
    <submittedName>
        <fullName evidence="2">Uncharacterized protein</fullName>
    </submittedName>
</protein>
<proteinExistence type="predicted"/>
<comment type="caution">
    <text evidence="2">The sequence shown here is derived from an EMBL/GenBank/DDBJ whole genome shotgun (WGS) entry which is preliminary data.</text>
</comment>
<dbReference type="EMBL" id="MLJW01000755">
    <property type="protein sequence ID" value="OIQ82904.1"/>
    <property type="molecule type" value="Genomic_DNA"/>
</dbReference>
<dbReference type="AlphaFoldDB" id="A0A1J5QHI5"/>
<feature type="compositionally biased region" description="Basic and acidic residues" evidence="1">
    <location>
        <begin position="10"/>
        <end position="32"/>
    </location>
</feature>
<feature type="region of interest" description="Disordered" evidence="1">
    <location>
        <begin position="1"/>
        <end position="188"/>
    </location>
</feature>
<accession>A0A1J5QHI5</accession>
<reference evidence="2" key="1">
    <citation type="submission" date="2016-10" db="EMBL/GenBank/DDBJ databases">
        <title>Sequence of Gallionella enrichment culture.</title>
        <authorList>
            <person name="Poehlein A."/>
            <person name="Muehling M."/>
            <person name="Daniel R."/>
        </authorList>
    </citation>
    <scope>NUCLEOTIDE SEQUENCE</scope>
</reference>
<feature type="compositionally biased region" description="Basic and acidic residues" evidence="1">
    <location>
        <begin position="90"/>
        <end position="114"/>
    </location>
</feature>
<organism evidence="2">
    <name type="scientific">mine drainage metagenome</name>
    <dbReference type="NCBI Taxonomy" id="410659"/>
    <lineage>
        <taxon>unclassified sequences</taxon>
        <taxon>metagenomes</taxon>
        <taxon>ecological metagenomes</taxon>
    </lineage>
</organism>
<evidence type="ECO:0000313" key="2">
    <source>
        <dbReference type="EMBL" id="OIQ82904.1"/>
    </source>
</evidence>